<sequence>MNIRSVLAAACAAVAFTISMPATAHGTGETVTPNFEHAIPNIPGKSLSAVVVDYAPGGASPSHEHAKSAFIYAYVVSGAIESQVDDGPKRVFHAGESFFEQPGSLHRVSRNASKTRPAKLLAVFVVDSDDKTLTTPVK</sequence>
<dbReference type="CDD" id="cd02234">
    <property type="entry name" value="cupin_BLR7677-like"/>
    <property type="match status" value="1"/>
</dbReference>
<feature type="domain" description="Cupin type-2" evidence="2">
    <location>
        <begin position="51"/>
        <end position="124"/>
    </location>
</feature>
<evidence type="ECO:0000313" key="4">
    <source>
        <dbReference type="Proteomes" id="UP000195569"/>
    </source>
</evidence>
<protein>
    <submittedName>
        <fullName evidence="3">Cupin region</fullName>
    </submittedName>
</protein>
<dbReference type="InterPro" id="IPR014710">
    <property type="entry name" value="RmlC-like_jellyroll"/>
</dbReference>
<reference evidence="3" key="1">
    <citation type="submission" date="2016-12" db="EMBL/GenBank/DDBJ databases">
        <authorList>
            <person name="Moulin L."/>
        </authorList>
    </citation>
    <scope>NUCLEOTIDE SEQUENCE [LARGE SCALE GENOMIC DNA]</scope>
    <source>
        <strain evidence="3">STM 7183</strain>
    </source>
</reference>
<dbReference type="InterPro" id="IPR013096">
    <property type="entry name" value="Cupin_2"/>
</dbReference>
<keyword evidence="4" id="KW-1185">Reference proteome</keyword>
<accession>A0A1N7SEZ1</accession>
<evidence type="ECO:0000256" key="1">
    <source>
        <dbReference type="SAM" id="SignalP"/>
    </source>
</evidence>
<dbReference type="Proteomes" id="UP000195569">
    <property type="component" value="Unassembled WGS sequence"/>
</dbReference>
<dbReference type="Gene3D" id="2.60.120.10">
    <property type="entry name" value="Jelly Rolls"/>
    <property type="match status" value="1"/>
</dbReference>
<dbReference type="PANTHER" id="PTHR38599:SF1">
    <property type="entry name" value="CUPIN DOMAIN PROTEIN (AFU_ORTHOLOGUE AFUA_3G13620)"/>
    <property type="match status" value="1"/>
</dbReference>
<dbReference type="AlphaFoldDB" id="A0A1N7SEZ1"/>
<gene>
    <name evidence="3" type="ORF">BN2476_490071</name>
</gene>
<dbReference type="EMBL" id="CYGY02000049">
    <property type="protein sequence ID" value="SIT45947.1"/>
    <property type="molecule type" value="Genomic_DNA"/>
</dbReference>
<keyword evidence="1" id="KW-0732">Signal</keyword>
<dbReference type="Pfam" id="PF07883">
    <property type="entry name" value="Cupin_2"/>
    <property type="match status" value="1"/>
</dbReference>
<dbReference type="RefSeq" id="WP_087736868.1">
    <property type="nucleotide sequence ID" value="NZ_CYGY02000049.1"/>
</dbReference>
<dbReference type="InterPro" id="IPR011051">
    <property type="entry name" value="RmlC_Cupin_sf"/>
</dbReference>
<evidence type="ECO:0000313" key="3">
    <source>
        <dbReference type="EMBL" id="SIT45947.1"/>
    </source>
</evidence>
<comment type="caution">
    <text evidence="3">The sequence shown here is derived from an EMBL/GenBank/DDBJ whole genome shotgun (WGS) entry which is preliminary data.</text>
</comment>
<evidence type="ECO:0000259" key="2">
    <source>
        <dbReference type="Pfam" id="PF07883"/>
    </source>
</evidence>
<organism evidence="3 4">
    <name type="scientific">Paraburkholderia piptadeniae</name>
    <dbReference type="NCBI Taxonomy" id="1701573"/>
    <lineage>
        <taxon>Bacteria</taxon>
        <taxon>Pseudomonadati</taxon>
        <taxon>Pseudomonadota</taxon>
        <taxon>Betaproteobacteria</taxon>
        <taxon>Burkholderiales</taxon>
        <taxon>Burkholderiaceae</taxon>
        <taxon>Paraburkholderia</taxon>
    </lineage>
</organism>
<dbReference type="OrthoDB" id="9813436at2"/>
<dbReference type="PANTHER" id="PTHR38599">
    <property type="entry name" value="CUPIN DOMAIN PROTEIN (AFU_ORTHOLOGUE AFUA_3G13620)"/>
    <property type="match status" value="1"/>
</dbReference>
<feature type="signal peptide" evidence="1">
    <location>
        <begin position="1"/>
        <end position="24"/>
    </location>
</feature>
<feature type="chain" id="PRO_5012026459" evidence="1">
    <location>
        <begin position="25"/>
        <end position="138"/>
    </location>
</feature>
<dbReference type="SUPFAM" id="SSF51182">
    <property type="entry name" value="RmlC-like cupins"/>
    <property type="match status" value="1"/>
</dbReference>
<proteinExistence type="predicted"/>
<name>A0A1N7SEZ1_9BURK</name>